<dbReference type="EMBL" id="CAPB01000024">
    <property type="protein sequence ID" value="CCO94382.1"/>
    <property type="molecule type" value="Genomic_DNA"/>
</dbReference>
<accession>A0A831A4H8</accession>
<organism evidence="1 2">
    <name type="scientific">Erwinia amylovora NBRC 12687 = CFBP 1232</name>
    <dbReference type="NCBI Taxonomy" id="1219359"/>
    <lineage>
        <taxon>Bacteria</taxon>
        <taxon>Pseudomonadati</taxon>
        <taxon>Pseudomonadota</taxon>
        <taxon>Gammaproteobacteria</taxon>
        <taxon>Enterobacterales</taxon>
        <taxon>Erwiniaceae</taxon>
        <taxon>Erwinia</taxon>
    </lineage>
</organism>
<dbReference type="AlphaFoldDB" id="A0A831A4H8"/>
<sequence length="51" mass="5372">MPPAAWINRLQIVLQVKAKASVITAQSGLNAAVKIALPMQSLMIKAPSLMG</sequence>
<proteinExistence type="predicted"/>
<gene>
    <name evidence="1" type="ORF">BN437_2464</name>
</gene>
<reference evidence="1 2" key="2">
    <citation type="submission" date="2013-04" db="EMBL/GenBank/DDBJ databases">
        <title>Comparative genomics of 12 strains of Erwinia amylovora identifies a pan-genome with a large conserved core and provides insights into host specificity.</title>
        <authorList>
            <person name="Mann R.A."/>
            <person name="Smits T.H.M."/>
            <person name="Buehlmann A."/>
            <person name="Blom J."/>
            <person name="Goesmann A."/>
            <person name="Frey J.E."/>
            <person name="Plummer K.M."/>
            <person name="Beer S.V."/>
            <person name="Luck J."/>
            <person name="Duffy B."/>
            <person name="Rodoni B."/>
        </authorList>
    </citation>
    <scope>NUCLEOTIDE SEQUENCE [LARGE SCALE GENOMIC DNA]</scope>
    <source>
        <strain evidence="2">CFBP 1232</strain>
    </source>
</reference>
<name>A0A831A4H8_ERWAM</name>
<evidence type="ECO:0000313" key="2">
    <source>
        <dbReference type="Proteomes" id="UP000013111"/>
    </source>
</evidence>
<evidence type="ECO:0000313" key="1">
    <source>
        <dbReference type="EMBL" id="CCO94382.1"/>
    </source>
</evidence>
<reference evidence="1 2" key="1">
    <citation type="submission" date="2012-11" db="EMBL/GenBank/DDBJ databases">
        <authorList>
            <person name="Linke B."/>
        </authorList>
    </citation>
    <scope>NUCLEOTIDE SEQUENCE [LARGE SCALE GENOMIC DNA]</scope>
    <source>
        <strain evidence="2">CFBP 1232</strain>
    </source>
</reference>
<comment type="caution">
    <text evidence="1">The sequence shown here is derived from an EMBL/GenBank/DDBJ whole genome shotgun (WGS) entry which is preliminary data.</text>
</comment>
<protein>
    <submittedName>
        <fullName evidence="1">Uncharacterized protein</fullName>
    </submittedName>
</protein>
<dbReference type="Proteomes" id="UP000013111">
    <property type="component" value="Unassembled WGS sequence"/>
</dbReference>